<dbReference type="Gene3D" id="3.40.50.300">
    <property type="entry name" value="P-loop containing nucleotide triphosphate hydrolases"/>
    <property type="match status" value="1"/>
</dbReference>
<dbReference type="AlphaFoldDB" id="A0A1W2TBH8"/>
<evidence type="ECO:0000256" key="1">
    <source>
        <dbReference type="ARBA" id="ARBA00022737"/>
    </source>
</evidence>
<reference evidence="5" key="1">
    <citation type="submission" date="2016-03" db="EMBL/GenBank/DDBJ databases">
        <title>Draft genome sequence of Rosellinia necatrix.</title>
        <authorList>
            <person name="Kanematsu S."/>
        </authorList>
    </citation>
    <scope>NUCLEOTIDE SEQUENCE [LARGE SCALE GENOMIC DNA]</scope>
    <source>
        <strain evidence="5">W97</strain>
    </source>
</reference>
<dbReference type="PANTHER" id="PTHR10039:SF17">
    <property type="entry name" value="FUNGAL STAND N-TERMINAL GOODBYE DOMAIN-CONTAINING PROTEIN-RELATED"/>
    <property type="match status" value="1"/>
</dbReference>
<evidence type="ECO:0000313" key="5">
    <source>
        <dbReference type="EMBL" id="GAP85276.2"/>
    </source>
</evidence>
<dbReference type="OMA" id="SERERCF"/>
<dbReference type="InterPro" id="IPR027417">
    <property type="entry name" value="P-loop_NTPase"/>
</dbReference>
<dbReference type="Pfam" id="PF24883">
    <property type="entry name" value="NPHP3_N"/>
    <property type="match status" value="1"/>
</dbReference>
<keyword evidence="2" id="KW-0175">Coiled coil</keyword>
<feature type="domain" description="NACHT" evidence="4">
    <location>
        <begin position="203"/>
        <end position="350"/>
    </location>
</feature>
<evidence type="ECO:0000256" key="3">
    <source>
        <dbReference type="SAM" id="Phobius"/>
    </source>
</evidence>
<keyword evidence="6" id="KW-1185">Reference proteome</keyword>
<dbReference type="SUPFAM" id="SSF52540">
    <property type="entry name" value="P-loop containing nucleoside triphosphate hydrolases"/>
    <property type="match status" value="1"/>
</dbReference>
<protein>
    <submittedName>
        <fullName evidence="5">Putative vegetative incompatibility protein HET-E-1</fullName>
    </submittedName>
</protein>
<keyword evidence="3" id="KW-0472">Membrane</keyword>
<keyword evidence="3" id="KW-1133">Transmembrane helix</keyword>
<organism evidence="5">
    <name type="scientific">Rosellinia necatrix</name>
    <name type="common">White root-rot fungus</name>
    <dbReference type="NCBI Taxonomy" id="77044"/>
    <lineage>
        <taxon>Eukaryota</taxon>
        <taxon>Fungi</taxon>
        <taxon>Dikarya</taxon>
        <taxon>Ascomycota</taxon>
        <taxon>Pezizomycotina</taxon>
        <taxon>Sordariomycetes</taxon>
        <taxon>Xylariomycetidae</taxon>
        <taxon>Xylariales</taxon>
        <taxon>Xylariaceae</taxon>
        <taxon>Rosellinia</taxon>
    </lineage>
</organism>
<evidence type="ECO:0000259" key="4">
    <source>
        <dbReference type="PROSITE" id="PS50837"/>
    </source>
</evidence>
<dbReference type="EMBL" id="DF977455">
    <property type="protein sequence ID" value="GAP85276.2"/>
    <property type="molecule type" value="Genomic_DNA"/>
</dbReference>
<dbReference type="Proteomes" id="UP000054516">
    <property type="component" value="Unassembled WGS sequence"/>
</dbReference>
<evidence type="ECO:0000256" key="2">
    <source>
        <dbReference type="SAM" id="Coils"/>
    </source>
</evidence>
<keyword evidence="1" id="KW-0677">Repeat</keyword>
<dbReference type="PANTHER" id="PTHR10039">
    <property type="entry name" value="AMELOGENIN"/>
    <property type="match status" value="1"/>
</dbReference>
<dbReference type="OrthoDB" id="538223at2759"/>
<dbReference type="PROSITE" id="PS50837">
    <property type="entry name" value="NACHT"/>
    <property type="match status" value="1"/>
</dbReference>
<feature type="coiled-coil region" evidence="2">
    <location>
        <begin position="32"/>
        <end position="91"/>
    </location>
</feature>
<name>A0A1W2TBH8_ROSNE</name>
<dbReference type="InterPro" id="IPR007111">
    <property type="entry name" value="NACHT_NTPase"/>
</dbReference>
<evidence type="ECO:0000313" key="6">
    <source>
        <dbReference type="Proteomes" id="UP000054516"/>
    </source>
</evidence>
<proteinExistence type="predicted"/>
<dbReference type="STRING" id="77044.A0A1W2TBH8"/>
<feature type="transmembrane region" description="Helical" evidence="3">
    <location>
        <begin position="691"/>
        <end position="712"/>
    </location>
</feature>
<sequence>MAEAFGVSASALAVAELSAKVVALCFRYSQEVRHAKKDIERVIDEVRNMEKLATDLRALLDTDQRTKLESLGRLKGALSDLQSKLNDLHDKPAPRHTQRVMGRLGIRALKWPFESKDVERILGGFTSCIQLLTTALHIDQTRATHTIENDVLKLALDKLPIAAGATFDSHAEEHNATCLPGTREALLDKISRWASDSNSGAKPVFWLNGMAGTGKSTISRTLARSFHKTSQLGASFFFKRGEGDRGGASKFFTTIATQLIHQNPGLTRYVKMAIDEDNDIAHKSLETQFEKLILTPLSSTSLPGPKVLVLVVDALDECERTEDARQIINILLHANMSTSWRLRIFLTSRPELHVLLGFSRVQGAYEDLILHKIEESVIEQDLAVYFKHQLASIRDDHNQIGSKEDELSLDWPSPSEVKILIEIAMPLFIFAATACRFIGESRLGHPKDQLQKILEHRTKSQESKLDATYLPILNQLLAGFSDSETSKILDLFKHLVGSIVILENPLSASALASLLNISQNNINSHLSWLHSVLSIPSSPHDPIRLFHLSFRDFLLDPSKSGKSPFWVDEKKAHKRLAADCILLLNKTLRKDICNLEWPGTRVEWIDPQTINDALPIEVQYACKYWVYHIKQANNCLSNDDQTHRFLKQHFLHWYEAMVLIDESFAVEGGLQTLQSLCQLPLSYRNSFPMALISYPIVVIIHLYNIIFPHLYLHTSKV</sequence>
<dbReference type="InterPro" id="IPR056884">
    <property type="entry name" value="NPHP3-like_N"/>
</dbReference>
<keyword evidence="3" id="KW-0812">Transmembrane</keyword>
<gene>
    <name evidence="5" type="ORF">SAMD00023353_1002490</name>
</gene>
<accession>A0A1W2TBH8</accession>